<dbReference type="EMBL" id="SDWW01000030">
    <property type="protein sequence ID" value="RYV50615.1"/>
    <property type="molecule type" value="Genomic_DNA"/>
</dbReference>
<dbReference type="Proteomes" id="UP000293764">
    <property type="component" value="Unassembled WGS sequence"/>
</dbReference>
<proteinExistence type="predicted"/>
<dbReference type="GO" id="GO:0006865">
    <property type="term" value="P:amino acid transport"/>
    <property type="evidence" value="ECO:0007669"/>
    <property type="project" value="InterPro"/>
</dbReference>
<dbReference type="AlphaFoldDB" id="A0A4Q5MY71"/>
<evidence type="ECO:0000313" key="7">
    <source>
        <dbReference type="EMBL" id="RYV50615.1"/>
    </source>
</evidence>
<dbReference type="RefSeq" id="WP_130103077.1">
    <property type="nucleotide sequence ID" value="NZ_SDWW01000030.1"/>
</dbReference>
<comment type="caution">
    <text evidence="7">The sequence shown here is derived from an EMBL/GenBank/DDBJ whole genome shotgun (WGS) entry which is preliminary data.</text>
</comment>
<feature type="transmembrane region" description="Helical" evidence="6">
    <location>
        <begin position="181"/>
        <end position="200"/>
    </location>
</feature>
<sequence>MASIQRSWQRFTRQMDVADRAASDPDEMPIAALLTGLAAGYAVALPLGAIGVLLLHEGMTRGARPAAAGAVGVAVVDALYAVCAVVGGGWVATVLGGHEAAVRLVAAVVLGAVAVGGIVRTLRSEPGLAPVGPDGAAGLRLGATFARFVALTAVNPLTALAFVALAAGFTSRWPTAIDGAAFVVGVAVASLGWQLALAGTGGLLGRWTRTGAGSGTGARRALGLVGFGLTAVLAALLAAG</sequence>
<feature type="transmembrane region" description="Helical" evidence="6">
    <location>
        <begin position="100"/>
        <end position="119"/>
    </location>
</feature>
<accession>A0A4Q5MY71</accession>
<evidence type="ECO:0000256" key="2">
    <source>
        <dbReference type="ARBA" id="ARBA00022475"/>
    </source>
</evidence>
<keyword evidence="3 6" id="KW-0812">Transmembrane</keyword>
<feature type="transmembrane region" description="Helical" evidence="6">
    <location>
        <begin position="67"/>
        <end position="88"/>
    </location>
</feature>
<dbReference type="GO" id="GO:0005886">
    <property type="term" value="C:plasma membrane"/>
    <property type="evidence" value="ECO:0007669"/>
    <property type="project" value="UniProtKB-SubCell"/>
</dbReference>
<keyword evidence="8" id="KW-1185">Reference proteome</keyword>
<dbReference type="OrthoDB" id="4774807at2"/>
<dbReference type="InterPro" id="IPR001123">
    <property type="entry name" value="LeuE-type"/>
</dbReference>
<dbReference type="Pfam" id="PF01810">
    <property type="entry name" value="LysE"/>
    <property type="match status" value="1"/>
</dbReference>
<comment type="subcellular location">
    <subcellularLocation>
        <location evidence="1">Cell membrane</location>
        <topology evidence="1">Multi-pass membrane protein</topology>
    </subcellularLocation>
</comment>
<evidence type="ECO:0000256" key="1">
    <source>
        <dbReference type="ARBA" id="ARBA00004651"/>
    </source>
</evidence>
<evidence type="ECO:0000256" key="5">
    <source>
        <dbReference type="ARBA" id="ARBA00023136"/>
    </source>
</evidence>
<feature type="transmembrane region" description="Helical" evidence="6">
    <location>
        <begin position="148"/>
        <end position="169"/>
    </location>
</feature>
<organism evidence="7 8">
    <name type="scientific">Pengzhenrongella frigida</name>
    <dbReference type="NCBI Taxonomy" id="1259133"/>
    <lineage>
        <taxon>Bacteria</taxon>
        <taxon>Bacillati</taxon>
        <taxon>Actinomycetota</taxon>
        <taxon>Actinomycetes</taxon>
        <taxon>Micrococcales</taxon>
        <taxon>Pengzhenrongella</taxon>
    </lineage>
</organism>
<evidence type="ECO:0000313" key="8">
    <source>
        <dbReference type="Proteomes" id="UP000293764"/>
    </source>
</evidence>
<evidence type="ECO:0000256" key="4">
    <source>
        <dbReference type="ARBA" id="ARBA00022989"/>
    </source>
</evidence>
<evidence type="ECO:0000256" key="3">
    <source>
        <dbReference type="ARBA" id="ARBA00022692"/>
    </source>
</evidence>
<feature type="transmembrane region" description="Helical" evidence="6">
    <location>
        <begin position="221"/>
        <end position="239"/>
    </location>
</feature>
<evidence type="ECO:0000256" key="6">
    <source>
        <dbReference type="SAM" id="Phobius"/>
    </source>
</evidence>
<keyword evidence="4 6" id="KW-1133">Transmembrane helix</keyword>
<keyword evidence="5 6" id="KW-0472">Membrane</keyword>
<name>A0A4Q5MY71_9MICO</name>
<gene>
    <name evidence="7" type="ORF">EUA98_12780</name>
</gene>
<feature type="transmembrane region" description="Helical" evidence="6">
    <location>
        <begin position="30"/>
        <end position="55"/>
    </location>
</feature>
<keyword evidence="2" id="KW-1003">Cell membrane</keyword>
<protein>
    <submittedName>
        <fullName evidence="7">Lysine transporter LysE</fullName>
    </submittedName>
</protein>
<reference evidence="7 8" key="1">
    <citation type="submission" date="2019-01" db="EMBL/GenBank/DDBJ databases">
        <title>Novel species of Cellulomonas.</title>
        <authorList>
            <person name="Liu Q."/>
            <person name="Xin Y.-H."/>
        </authorList>
    </citation>
    <scope>NUCLEOTIDE SEQUENCE [LARGE SCALE GENOMIC DNA]</scope>
    <source>
        <strain evidence="7 8">HLT2-17</strain>
    </source>
</reference>